<dbReference type="HAMAP" id="MF_01024">
    <property type="entry name" value="HisD"/>
    <property type="match status" value="1"/>
</dbReference>
<evidence type="ECO:0000256" key="7">
    <source>
        <dbReference type="ARBA" id="ARBA00049489"/>
    </source>
</evidence>
<evidence type="ECO:0000256" key="14">
    <source>
        <dbReference type="RuleBase" id="RU004175"/>
    </source>
</evidence>
<feature type="binding site" evidence="8 12">
    <location>
        <position position="414"/>
    </location>
    <ligand>
        <name>substrate</name>
    </ligand>
</feature>
<dbReference type="KEGG" id="ifn:GM661_14350"/>
<dbReference type="GO" id="GO:0008270">
    <property type="term" value="F:zinc ion binding"/>
    <property type="evidence" value="ECO:0007669"/>
    <property type="project" value="UniProtKB-UniRule"/>
</dbReference>
<dbReference type="InterPro" id="IPR022695">
    <property type="entry name" value="Histidinol_DH_monofunct"/>
</dbReference>
<evidence type="ECO:0000256" key="9">
    <source>
        <dbReference type="PIRNR" id="PIRNR000099"/>
    </source>
</evidence>
<dbReference type="PANTHER" id="PTHR21256:SF2">
    <property type="entry name" value="HISTIDINE BIOSYNTHESIS TRIFUNCTIONAL PROTEIN"/>
    <property type="match status" value="1"/>
</dbReference>
<feature type="binding site" evidence="8 11">
    <location>
        <position position="190"/>
    </location>
    <ligand>
        <name>NAD(+)</name>
        <dbReference type="ChEBI" id="CHEBI:57540"/>
    </ligand>
</feature>
<evidence type="ECO:0000256" key="3">
    <source>
        <dbReference type="ARBA" id="ARBA00012965"/>
    </source>
</evidence>
<feature type="binding site" evidence="8 12">
    <location>
        <position position="258"/>
    </location>
    <ligand>
        <name>substrate</name>
    </ligand>
</feature>
<dbReference type="PIRSF" id="PIRSF000099">
    <property type="entry name" value="Histidinol_dh"/>
    <property type="match status" value="1"/>
</dbReference>
<dbReference type="Proteomes" id="UP000665020">
    <property type="component" value="Chromosome"/>
</dbReference>
<feature type="binding site" evidence="8 11">
    <location>
        <position position="128"/>
    </location>
    <ligand>
        <name>NAD(+)</name>
        <dbReference type="ChEBI" id="CHEBI:57540"/>
    </ligand>
</feature>
<evidence type="ECO:0000256" key="5">
    <source>
        <dbReference type="ARBA" id="ARBA00022833"/>
    </source>
</evidence>
<keyword evidence="8" id="KW-0368">Histidine biosynthesis</keyword>
<dbReference type="GO" id="GO:0051287">
    <property type="term" value="F:NAD binding"/>
    <property type="evidence" value="ECO:0007669"/>
    <property type="project" value="InterPro"/>
</dbReference>
<dbReference type="NCBIfam" id="TIGR00069">
    <property type="entry name" value="hisD"/>
    <property type="match status" value="1"/>
</dbReference>
<evidence type="ECO:0000313" key="15">
    <source>
        <dbReference type="EMBL" id="QTL99054.1"/>
    </source>
</evidence>
<comment type="cofactor">
    <cofactor evidence="8 13">
        <name>Zn(2+)</name>
        <dbReference type="ChEBI" id="CHEBI:29105"/>
    </cofactor>
    <text evidence="8 13">Binds 1 zinc ion per subunit.</text>
</comment>
<evidence type="ECO:0000256" key="8">
    <source>
        <dbReference type="HAMAP-Rule" id="MF_01024"/>
    </source>
</evidence>
<dbReference type="CDD" id="cd06572">
    <property type="entry name" value="Histidinol_dh"/>
    <property type="match status" value="1"/>
</dbReference>
<keyword evidence="16" id="KW-1185">Reference proteome</keyword>
<accession>A0A8A7KLU4</accession>
<gene>
    <name evidence="8 15" type="primary">hisD</name>
    <name evidence="15" type="ORF">GM661_14350</name>
</gene>
<dbReference type="InterPro" id="IPR012131">
    <property type="entry name" value="Hstdl_DH"/>
</dbReference>
<feature type="binding site" evidence="8 13">
    <location>
        <position position="419"/>
    </location>
    <ligand>
        <name>Zn(2+)</name>
        <dbReference type="ChEBI" id="CHEBI:29105"/>
    </ligand>
</feature>
<comment type="similarity">
    <text evidence="2 8 9 14">Belongs to the histidinol dehydrogenase family.</text>
</comment>
<keyword evidence="6 8" id="KW-0560">Oxidoreductase</keyword>
<dbReference type="InterPro" id="IPR016161">
    <property type="entry name" value="Ald_DH/histidinol_DH"/>
</dbReference>
<evidence type="ECO:0000256" key="12">
    <source>
        <dbReference type="PIRSR" id="PIRSR000099-3"/>
    </source>
</evidence>
<feature type="active site" description="Proton acceptor" evidence="8 10">
    <location>
        <position position="326"/>
    </location>
</feature>
<reference evidence="15" key="1">
    <citation type="submission" date="2019-12" db="EMBL/GenBank/DDBJ databases">
        <authorList>
            <person name="zhang j."/>
            <person name="sun C.M."/>
        </authorList>
    </citation>
    <scope>NUCLEOTIDE SEQUENCE</scope>
    <source>
        <strain evidence="15">NS-1</strain>
    </source>
</reference>
<evidence type="ECO:0000256" key="13">
    <source>
        <dbReference type="PIRSR" id="PIRSR000099-4"/>
    </source>
</evidence>
<dbReference type="InterPro" id="IPR001692">
    <property type="entry name" value="Histidinol_DH_CS"/>
</dbReference>
<dbReference type="GO" id="GO:0004399">
    <property type="term" value="F:histidinol dehydrogenase activity"/>
    <property type="evidence" value="ECO:0007669"/>
    <property type="project" value="UniProtKB-UniRule"/>
</dbReference>
<dbReference type="GO" id="GO:0000105">
    <property type="term" value="P:L-histidine biosynthetic process"/>
    <property type="evidence" value="ECO:0007669"/>
    <property type="project" value="UniProtKB-UniRule"/>
</dbReference>
<evidence type="ECO:0000313" key="16">
    <source>
        <dbReference type="Proteomes" id="UP000665020"/>
    </source>
</evidence>
<dbReference type="GO" id="GO:0005829">
    <property type="term" value="C:cytosol"/>
    <property type="evidence" value="ECO:0007669"/>
    <property type="project" value="TreeGrafter"/>
</dbReference>
<feature type="binding site" evidence="8 12">
    <location>
        <position position="236"/>
    </location>
    <ligand>
        <name>substrate</name>
    </ligand>
</feature>
<evidence type="ECO:0000256" key="1">
    <source>
        <dbReference type="ARBA" id="ARBA00003850"/>
    </source>
</evidence>
<dbReference type="Gene3D" id="1.20.5.1300">
    <property type="match status" value="1"/>
</dbReference>
<keyword evidence="4 8" id="KW-0479">Metal-binding</keyword>
<feature type="active site" description="Proton acceptor" evidence="8 10">
    <location>
        <position position="327"/>
    </location>
</feature>
<comment type="pathway">
    <text evidence="8">Amino-acid biosynthesis; L-histidine biosynthesis; L-histidine from 5-phospho-alpha-D-ribose 1-diphosphate: step 9/9.</text>
</comment>
<feature type="binding site" evidence="8 12">
    <location>
        <position position="360"/>
    </location>
    <ligand>
        <name>substrate</name>
    </ligand>
</feature>
<feature type="binding site" evidence="8 12">
    <location>
        <position position="261"/>
    </location>
    <ligand>
        <name>substrate</name>
    </ligand>
</feature>
<feature type="binding site" evidence="8 13">
    <location>
        <position position="261"/>
    </location>
    <ligand>
        <name>Zn(2+)</name>
        <dbReference type="ChEBI" id="CHEBI:29105"/>
    </ligand>
</feature>
<dbReference type="PRINTS" id="PR00083">
    <property type="entry name" value="HOLDHDRGNASE"/>
</dbReference>
<feature type="binding site" evidence="8 13">
    <location>
        <position position="360"/>
    </location>
    <ligand>
        <name>Zn(2+)</name>
        <dbReference type="ChEBI" id="CHEBI:29105"/>
    </ligand>
</feature>
<evidence type="ECO:0000256" key="2">
    <source>
        <dbReference type="ARBA" id="ARBA00010178"/>
    </source>
</evidence>
<proteinExistence type="inferred from homology"/>
<evidence type="ECO:0000256" key="6">
    <source>
        <dbReference type="ARBA" id="ARBA00023002"/>
    </source>
</evidence>
<feature type="binding site" evidence="8 13">
    <location>
        <position position="258"/>
    </location>
    <ligand>
        <name>Zn(2+)</name>
        <dbReference type="ChEBI" id="CHEBI:29105"/>
    </ligand>
</feature>
<comment type="catalytic activity">
    <reaction evidence="7 8">
        <text>L-histidinol + 2 NAD(+) + H2O = L-histidine + 2 NADH + 3 H(+)</text>
        <dbReference type="Rhea" id="RHEA:20641"/>
        <dbReference type="ChEBI" id="CHEBI:15377"/>
        <dbReference type="ChEBI" id="CHEBI:15378"/>
        <dbReference type="ChEBI" id="CHEBI:57540"/>
        <dbReference type="ChEBI" id="CHEBI:57595"/>
        <dbReference type="ChEBI" id="CHEBI:57699"/>
        <dbReference type="ChEBI" id="CHEBI:57945"/>
        <dbReference type="EC" id="1.1.1.23"/>
    </reaction>
</comment>
<dbReference type="FunFam" id="3.40.50.1980:FF:000001">
    <property type="entry name" value="Histidinol dehydrogenase"/>
    <property type="match status" value="1"/>
</dbReference>
<feature type="binding site" evidence="8 11">
    <location>
        <position position="213"/>
    </location>
    <ligand>
        <name>NAD(+)</name>
        <dbReference type="ChEBI" id="CHEBI:57540"/>
    </ligand>
</feature>
<dbReference type="Gene3D" id="3.40.50.1980">
    <property type="entry name" value="Nitrogenase molybdenum iron protein domain"/>
    <property type="match status" value="2"/>
</dbReference>
<dbReference type="Pfam" id="PF00815">
    <property type="entry name" value="Histidinol_dh"/>
    <property type="match status" value="1"/>
</dbReference>
<keyword evidence="8 11" id="KW-0520">NAD</keyword>
<evidence type="ECO:0000256" key="11">
    <source>
        <dbReference type="PIRSR" id="PIRSR000099-2"/>
    </source>
</evidence>
<dbReference type="SUPFAM" id="SSF53720">
    <property type="entry name" value="ALDH-like"/>
    <property type="match status" value="1"/>
</dbReference>
<evidence type="ECO:0000256" key="4">
    <source>
        <dbReference type="ARBA" id="ARBA00022723"/>
    </source>
</evidence>
<feature type="binding site" evidence="8 12">
    <location>
        <position position="419"/>
    </location>
    <ligand>
        <name>substrate</name>
    </ligand>
</feature>
<keyword evidence="5 8" id="KW-0862">Zinc</keyword>
<dbReference type="UniPathway" id="UPA00031">
    <property type="reaction ID" value="UER00014"/>
</dbReference>
<feature type="binding site" evidence="8 12">
    <location>
        <position position="327"/>
    </location>
    <ligand>
        <name>substrate</name>
    </ligand>
</feature>
<keyword evidence="8" id="KW-0028">Amino-acid biosynthesis</keyword>
<dbReference type="FunFam" id="3.40.50.1980:FF:000026">
    <property type="entry name" value="Histidinol dehydrogenase"/>
    <property type="match status" value="1"/>
</dbReference>
<evidence type="ECO:0000256" key="10">
    <source>
        <dbReference type="PIRSR" id="PIRSR000099-1"/>
    </source>
</evidence>
<dbReference type="EMBL" id="CP046640">
    <property type="protein sequence ID" value="QTL99054.1"/>
    <property type="molecule type" value="Genomic_DNA"/>
</dbReference>
<name>A0A8A7KLU4_9FIRM</name>
<comment type="function">
    <text evidence="1 8">Catalyzes the sequential NAD-dependent oxidations of L-histidinol to L-histidinaldehyde and then to L-histidine.</text>
</comment>
<dbReference type="PANTHER" id="PTHR21256">
    <property type="entry name" value="HISTIDINOL DEHYDROGENASE HDH"/>
    <property type="match status" value="1"/>
</dbReference>
<dbReference type="AlphaFoldDB" id="A0A8A7KLU4"/>
<dbReference type="PROSITE" id="PS00611">
    <property type="entry name" value="HISOL_DEHYDROGENASE"/>
    <property type="match status" value="1"/>
</dbReference>
<sequence length="434" mass="47072">MIVMRKLSYPRDRGEINNLLAGRGFAVADERTELVNDIINDVLNNGEQAVLKYTARFDGIELDGLLVSDEEFKDAYNKVGDDFISSLKKSIVNVREFHRKQLRQNWFTYKNSAMTGQIIKPLARVGAYVPGGRAAYPSSVVMTVIPALAAGVKEVVVVSPPDKEGRINPYTLVAAREAGVDEVYKIGGAQAIAALAYGTETIKGVDKIVGPGNIYVTLAKKAVFGVVDIDMLAGPSEVLILADSSGHPDYIAADLLSQAEHDPLAISVLITDSELLAEKVDKELALQLKGLNRKEIATTSINENGLIILVDDIKAGSELVNRFAPEHFELLVKEPFAILPEIDNAGAIFIGEYSSEPLGDYLAGPNHVLPTGGTARFASPLNTDDFIKKSSIIYYQKKDLASISDDIIQLAELEGLDGHANAVKIRFEGNEFND</sequence>
<dbReference type="EC" id="1.1.1.23" evidence="3 8"/>
<organism evidence="15 16">
    <name type="scientific">Iocasia fonsfrigidae</name>
    <dbReference type="NCBI Taxonomy" id="2682810"/>
    <lineage>
        <taxon>Bacteria</taxon>
        <taxon>Bacillati</taxon>
        <taxon>Bacillota</taxon>
        <taxon>Clostridia</taxon>
        <taxon>Halanaerobiales</taxon>
        <taxon>Halanaerobiaceae</taxon>
        <taxon>Iocasia</taxon>
    </lineage>
</organism>
<protein>
    <recommendedName>
        <fullName evidence="3 8">Histidinol dehydrogenase</fullName>
        <shortName evidence="8">HDH</shortName>
        <ecNumber evidence="3 8">1.1.1.23</ecNumber>
    </recommendedName>
</protein>